<evidence type="ECO:0008006" key="5">
    <source>
        <dbReference type="Google" id="ProtNLM"/>
    </source>
</evidence>
<dbReference type="Proteomes" id="UP000440367">
    <property type="component" value="Unassembled WGS sequence"/>
</dbReference>
<evidence type="ECO:0000313" key="1">
    <source>
        <dbReference type="EMBL" id="KAE9076530.1"/>
    </source>
</evidence>
<dbReference type="Gene3D" id="1.10.10.60">
    <property type="entry name" value="Homeodomain-like"/>
    <property type="match status" value="1"/>
</dbReference>
<evidence type="ECO:0000313" key="3">
    <source>
        <dbReference type="Proteomes" id="UP000440367"/>
    </source>
</evidence>
<dbReference type="EMBL" id="QXGD01001340">
    <property type="protein sequence ID" value="KAE9208427.1"/>
    <property type="molecule type" value="Genomic_DNA"/>
</dbReference>
<proteinExistence type="predicted"/>
<gene>
    <name evidence="2" type="ORF">PF002_g19398</name>
    <name evidence="1" type="ORF">PF007_g24595</name>
</gene>
<reference evidence="3 4" key="1">
    <citation type="submission" date="2018-08" db="EMBL/GenBank/DDBJ databases">
        <title>Genomic investigation of the strawberry pathogen Phytophthora fragariae indicates pathogenicity is determined by transcriptional variation in three key races.</title>
        <authorList>
            <person name="Adams T.M."/>
            <person name="Armitage A.D."/>
            <person name="Sobczyk M.K."/>
            <person name="Bates H.J."/>
            <person name="Dunwell J.M."/>
            <person name="Nellist C.F."/>
            <person name="Harrison R.J."/>
        </authorList>
    </citation>
    <scope>NUCLEOTIDE SEQUENCE [LARGE SCALE GENOMIC DNA]</scope>
    <source>
        <strain evidence="2 3">BC-1</strain>
        <strain evidence="1 4">NOV-71</strain>
    </source>
</reference>
<protein>
    <recommendedName>
        <fullName evidence="5">HTH CENPB-type domain-containing protein</fullName>
    </recommendedName>
</protein>
<name>A0A6A3QIF9_9STRA</name>
<organism evidence="1 4">
    <name type="scientific">Phytophthora fragariae</name>
    <dbReference type="NCBI Taxonomy" id="53985"/>
    <lineage>
        <taxon>Eukaryota</taxon>
        <taxon>Sar</taxon>
        <taxon>Stramenopiles</taxon>
        <taxon>Oomycota</taxon>
        <taxon>Peronosporomycetes</taxon>
        <taxon>Peronosporales</taxon>
        <taxon>Peronosporaceae</taxon>
        <taxon>Phytophthora</taxon>
    </lineage>
</organism>
<dbReference type="Proteomes" id="UP000441208">
    <property type="component" value="Unassembled WGS sequence"/>
</dbReference>
<accession>A0A6A3QIF9</accession>
<sequence length="136" mass="16015">MAGERKRNSYSLDFKRTVVSEYKRNVPGHGFDALAKKYKLLSASMVRDWHNNRSKLEAASKDRQLSTRVMRRFPGAGRKPEYHEMETQLHAWVEARNNKGLRVKDKYMQLQALNITREIASVHFDSVVLWRSRHSR</sequence>
<dbReference type="EMBL" id="QXFZ01002494">
    <property type="protein sequence ID" value="KAE9076530.1"/>
    <property type="molecule type" value="Genomic_DNA"/>
</dbReference>
<evidence type="ECO:0000313" key="4">
    <source>
        <dbReference type="Proteomes" id="UP000441208"/>
    </source>
</evidence>
<dbReference type="AlphaFoldDB" id="A0A6A3QIF9"/>
<comment type="caution">
    <text evidence="1">The sequence shown here is derived from an EMBL/GenBank/DDBJ whole genome shotgun (WGS) entry which is preliminary data.</text>
</comment>
<evidence type="ECO:0000313" key="2">
    <source>
        <dbReference type="EMBL" id="KAE9208427.1"/>
    </source>
</evidence>